<dbReference type="AlphaFoldDB" id="A0A316VV49"/>
<gene>
    <name evidence="2" type="ORF">IE81DRAFT_324486</name>
</gene>
<dbReference type="OrthoDB" id="10300097at2759"/>
<evidence type="ECO:0000313" key="2">
    <source>
        <dbReference type="EMBL" id="PWN41497.1"/>
    </source>
</evidence>
<dbReference type="RefSeq" id="XP_025368657.1">
    <property type="nucleotide sequence ID" value="XM_025514243.1"/>
</dbReference>
<feature type="compositionally biased region" description="Polar residues" evidence="1">
    <location>
        <begin position="251"/>
        <end position="266"/>
    </location>
</feature>
<feature type="region of interest" description="Disordered" evidence="1">
    <location>
        <begin position="243"/>
        <end position="266"/>
    </location>
</feature>
<evidence type="ECO:0000256" key="1">
    <source>
        <dbReference type="SAM" id="MobiDB-lite"/>
    </source>
</evidence>
<accession>A0A316VV49</accession>
<dbReference type="EMBL" id="KZ819392">
    <property type="protein sequence ID" value="PWN41497.1"/>
    <property type="molecule type" value="Genomic_DNA"/>
</dbReference>
<feature type="region of interest" description="Disordered" evidence="1">
    <location>
        <begin position="105"/>
        <end position="149"/>
    </location>
</feature>
<name>A0A316VV49_9BASI</name>
<proteinExistence type="predicted"/>
<organism evidence="2 3">
    <name type="scientific">Ceraceosorus guamensis</name>
    <dbReference type="NCBI Taxonomy" id="1522189"/>
    <lineage>
        <taxon>Eukaryota</taxon>
        <taxon>Fungi</taxon>
        <taxon>Dikarya</taxon>
        <taxon>Basidiomycota</taxon>
        <taxon>Ustilaginomycotina</taxon>
        <taxon>Exobasidiomycetes</taxon>
        <taxon>Ceraceosorales</taxon>
        <taxon>Ceraceosoraceae</taxon>
        <taxon>Ceraceosorus</taxon>
    </lineage>
</organism>
<dbReference type="InParanoid" id="A0A316VV49"/>
<sequence>MGRKTQGHYDDLLLEKIKSMFYRTSESSDAGSIDSRAEELYAVRHGETFSVADILTRNNRRRPHPESRKYTFEDFVEDLNADSSTSLSWMDSFIFATAQGARAREVDPSRAFDPIPSARPTRLRRIDRPRDSAPDLPSESAAIPAEREEDSISELLFGLESDELDDLPAPINPTTPSQQVAARYRRMRASRESRNQVAFPRVRPAEFEVSTPLTQGHDDALHPDRGLAARTAAVRASVARVSALRDRSSRGEGSTGNSSASRVPQISTTAPDALAVGAISEDSRAISAMDAGDIHFVQSVLPNRWFTDHEFRRRWFAMPGSSIGSLLWTRIFTLRADAASSLNRPTANRSRLRSRSDYCQALWNSDRFVLFWPADATVLIRASHWGDLVSPNQFVTTASLVWSMVSRAMTMLDPSELGLLAETDQHALMEGLKDYLAFLRILKEGADTGATESSIFQRLKEFGLELPEGYNAASTEPRAIAPLPARARANEGPTFHFGGAAA</sequence>
<dbReference type="GeneID" id="37036113"/>
<reference evidence="2 3" key="1">
    <citation type="journal article" date="2018" name="Mol. Biol. Evol.">
        <title>Broad Genomic Sampling Reveals a Smut Pathogenic Ancestry of the Fungal Clade Ustilaginomycotina.</title>
        <authorList>
            <person name="Kijpornyongpan T."/>
            <person name="Mondo S.J."/>
            <person name="Barry K."/>
            <person name="Sandor L."/>
            <person name="Lee J."/>
            <person name="Lipzen A."/>
            <person name="Pangilinan J."/>
            <person name="LaButti K."/>
            <person name="Hainaut M."/>
            <person name="Henrissat B."/>
            <person name="Grigoriev I.V."/>
            <person name="Spatafora J.W."/>
            <person name="Aime M.C."/>
        </authorList>
    </citation>
    <scope>NUCLEOTIDE SEQUENCE [LARGE SCALE GENOMIC DNA]</scope>
    <source>
        <strain evidence="2 3">MCA 4658</strain>
    </source>
</reference>
<feature type="compositionally biased region" description="Basic and acidic residues" evidence="1">
    <location>
        <begin position="124"/>
        <end position="133"/>
    </location>
</feature>
<keyword evidence="3" id="KW-1185">Reference proteome</keyword>
<dbReference type="Proteomes" id="UP000245783">
    <property type="component" value="Unassembled WGS sequence"/>
</dbReference>
<protein>
    <submittedName>
        <fullName evidence="2">Uncharacterized protein</fullName>
    </submittedName>
</protein>
<evidence type="ECO:0000313" key="3">
    <source>
        <dbReference type="Proteomes" id="UP000245783"/>
    </source>
</evidence>